<dbReference type="InterPro" id="IPR009056">
    <property type="entry name" value="Cyt_c-like_dom"/>
</dbReference>
<accession>A0ABS7T708</accession>
<keyword evidence="8" id="KW-1185">Reference proteome</keyword>
<evidence type="ECO:0000313" key="7">
    <source>
        <dbReference type="EMBL" id="MBZ4039643.1"/>
    </source>
</evidence>
<dbReference type="SUPFAM" id="SSF46626">
    <property type="entry name" value="Cytochrome c"/>
    <property type="match status" value="2"/>
</dbReference>
<dbReference type="Proteomes" id="UP001430954">
    <property type="component" value="Unassembled WGS sequence"/>
</dbReference>
<dbReference type="InterPro" id="IPR024167">
    <property type="entry name" value="Cytochrome_c4-like"/>
</dbReference>
<dbReference type="PANTHER" id="PTHR33751">
    <property type="entry name" value="CBB3-TYPE CYTOCHROME C OXIDASE SUBUNIT FIXP"/>
    <property type="match status" value="1"/>
</dbReference>
<keyword evidence="5" id="KW-0732">Signal</keyword>
<protein>
    <submittedName>
        <fullName evidence="7">C-type cytochrome</fullName>
    </submittedName>
</protein>
<evidence type="ECO:0000313" key="8">
    <source>
        <dbReference type="Proteomes" id="UP001430954"/>
    </source>
</evidence>
<evidence type="ECO:0000256" key="3">
    <source>
        <dbReference type="ARBA" id="ARBA00023004"/>
    </source>
</evidence>
<evidence type="ECO:0000256" key="1">
    <source>
        <dbReference type="ARBA" id="ARBA00022617"/>
    </source>
</evidence>
<dbReference type="Gene3D" id="1.10.760.10">
    <property type="entry name" value="Cytochrome c-like domain"/>
    <property type="match status" value="2"/>
</dbReference>
<dbReference type="PIRSF" id="PIRSF000005">
    <property type="entry name" value="Cytochrome_c4"/>
    <property type="match status" value="1"/>
</dbReference>
<evidence type="ECO:0000256" key="5">
    <source>
        <dbReference type="SAM" id="SignalP"/>
    </source>
</evidence>
<evidence type="ECO:0000256" key="4">
    <source>
        <dbReference type="PROSITE-ProRule" id="PRU00433"/>
    </source>
</evidence>
<keyword evidence="3 4" id="KW-0408">Iron</keyword>
<gene>
    <name evidence="7" type="ORF">K6753_08860</name>
</gene>
<proteinExistence type="predicted"/>
<dbReference type="Pfam" id="PF00034">
    <property type="entry name" value="Cytochrom_C"/>
    <property type="match status" value="2"/>
</dbReference>
<organism evidence="7 8">
    <name type="scientific">Novilysobacter selenitireducens</name>
    <dbReference type="NCBI Taxonomy" id="2872639"/>
    <lineage>
        <taxon>Bacteria</taxon>
        <taxon>Pseudomonadati</taxon>
        <taxon>Pseudomonadota</taxon>
        <taxon>Gammaproteobacteria</taxon>
        <taxon>Lysobacterales</taxon>
        <taxon>Lysobacteraceae</taxon>
        <taxon>Novilysobacter</taxon>
    </lineage>
</organism>
<dbReference type="InterPro" id="IPR036909">
    <property type="entry name" value="Cyt_c-like_dom_sf"/>
</dbReference>
<keyword evidence="2 4" id="KW-0479">Metal-binding</keyword>
<name>A0ABS7T708_9GAMM</name>
<feature type="domain" description="Cytochrome c" evidence="6">
    <location>
        <begin position="25"/>
        <end position="102"/>
    </location>
</feature>
<dbReference type="InterPro" id="IPR050597">
    <property type="entry name" value="Cytochrome_c_Oxidase_Subunit"/>
</dbReference>
<evidence type="ECO:0000256" key="2">
    <source>
        <dbReference type="ARBA" id="ARBA00022723"/>
    </source>
</evidence>
<feature type="signal peptide" evidence="5">
    <location>
        <begin position="1"/>
        <end position="18"/>
    </location>
</feature>
<dbReference type="EMBL" id="JAINZW010000003">
    <property type="protein sequence ID" value="MBZ4039643.1"/>
    <property type="molecule type" value="Genomic_DNA"/>
</dbReference>
<sequence length="205" mass="21082">MQWTAVVVLAGTAGAVQAQSVNPATLANSGGDGLAACASCHGAQGEGQGAMPRLAGINAAYLRKQLDDLAEGRREHALMSPIAKAMSPETREAMSGYYAATALPASAPPGDAHPGARVAQRGAWDRNVPGCVQCHGPGGRGVGDAFPPIAGQTADYLSAQLEAWKAGRRSNDPIGLMQAAARGLTAEEIRDVSDYFSKLPMEASR</sequence>
<keyword evidence="1 4" id="KW-0349">Heme</keyword>
<dbReference type="PANTHER" id="PTHR33751:SF11">
    <property type="entry name" value="BLL4483 PROTEIN"/>
    <property type="match status" value="1"/>
</dbReference>
<reference evidence="7 8" key="1">
    <citation type="submission" date="2021-09" db="EMBL/GenBank/DDBJ databases">
        <title>Lysobacter sp. 13A isolated from the river sediment.</title>
        <authorList>
            <person name="Liu H."/>
            <person name="Li S."/>
            <person name="Mao S."/>
        </authorList>
    </citation>
    <scope>NUCLEOTIDE SEQUENCE [LARGE SCALE GENOMIC DNA]</scope>
    <source>
        <strain evidence="7 8">13A</strain>
    </source>
</reference>
<feature type="chain" id="PRO_5045560920" evidence="5">
    <location>
        <begin position="19"/>
        <end position="205"/>
    </location>
</feature>
<dbReference type="PROSITE" id="PS51007">
    <property type="entry name" value="CYTC"/>
    <property type="match status" value="2"/>
</dbReference>
<comment type="caution">
    <text evidence="7">The sequence shown here is derived from an EMBL/GenBank/DDBJ whole genome shotgun (WGS) entry which is preliminary data.</text>
</comment>
<evidence type="ECO:0000259" key="6">
    <source>
        <dbReference type="PROSITE" id="PS51007"/>
    </source>
</evidence>
<feature type="domain" description="Cytochrome c" evidence="6">
    <location>
        <begin position="110"/>
        <end position="200"/>
    </location>
</feature>